<accession>A0A7J6L698</accession>
<name>A0A7J6L698_PERCH</name>
<keyword evidence="3" id="KW-1185">Reference proteome</keyword>
<reference evidence="2 3" key="1">
    <citation type="submission" date="2020-04" db="EMBL/GenBank/DDBJ databases">
        <title>Perkinsus chesapeaki whole genome sequence.</title>
        <authorList>
            <person name="Bogema D.R."/>
        </authorList>
    </citation>
    <scope>NUCLEOTIDE SEQUENCE [LARGE SCALE GENOMIC DNA]</scope>
    <source>
        <strain evidence="2">ATCC PRA-425</strain>
    </source>
</reference>
<feature type="signal peptide" evidence="1">
    <location>
        <begin position="1"/>
        <end position="19"/>
    </location>
</feature>
<evidence type="ECO:0000313" key="3">
    <source>
        <dbReference type="Proteomes" id="UP000591131"/>
    </source>
</evidence>
<feature type="chain" id="PRO_5029846713" evidence="1">
    <location>
        <begin position="20"/>
        <end position="252"/>
    </location>
</feature>
<comment type="caution">
    <text evidence="2">The sequence shown here is derived from an EMBL/GenBank/DDBJ whole genome shotgun (WGS) entry which is preliminary data.</text>
</comment>
<proteinExistence type="predicted"/>
<evidence type="ECO:0000313" key="2">
    <source>
        <dbReference type="EMBL" id="KAF4654700.1"/>
    </source>
</evidence>
<dbReference type="AlphaFoldDB" id="A0A7J6L698"/>
<gene>
    <name evidence="2" type="ORF">FOL47_009833</name>
</gene>
<dbReference type="EMBL" id="JAAPAO010000711">
    <property type="protein sequence ID" value="KAF4654700.1"/>
    <property type="molecule type" value="Genomic_DNA"/>
</dbReference>
<keyword evidence="1" id="KW-0732">Signal</keyword>
<dbReference type="Proteomes" id="UP000591131">
    <property type="component" value="Unassembled WGS sequence"/>
</dbReference>
<evidence type="ECO:0000256" key="1">
    <source>
        <dbReference type="SAM" id="SignalP"/>
    </source>
</evidence>
<dbReference type="OrthoDB" id="446112at2759"/>
<sequence length="252" mass="28566">MSALIGHLTLSSSIWLGLGIQGSNKRTPDWYYCHEDFSSGYNKILFAPNGTEGFMRTYFQDMEISFSSPYHIDEGGYVTLGDSISGKSLNDSRTFPYMSVHYTLKYDSENDVVIMTNTSGMVFNYTPCHSSASIGRPNQRILSQGNRPPLYPHLYYCAERMCVLIDMSIIGWVIGGWIHTEDLKTTPCWHWLSFTKAFDIDSHTADISSPYTSFDFTLQRVNGSMIELQPHHSGEETVLLYGLDEQPYQCPP</sequence>
<protein>
    <submittedName>
        <fullName evidence="2">Uncharacterized protein</fullName>
    </submittedName>
</protein>
<organism evidence="2 3">
    <name type="scientific">Perkinsus chesapeaki</name>
    <name type="common">Clam parasite</name>
    <name type="synonym">Perkinsus andrewsi</name>
    <dbReference type="NCBI Taxonomy" id="330153"/>
    <lineage>
        <taxon>Eukaryota</taxon>
        <taxon>Sar</taxon>
        <taxon>Alveolata</taxon>
        <taxon>Perkinsozoa</taxon>
        <taxon>Perkinsea</taxon>
        <taxon>Perkinsida</taxon>
        <taxon>Perkinsidae</taxon>
        <taxon>Perkinsus</taxon>
    </lineage>
</organism>